<dbReference type="AlphaFoldDB" id="A0A4R5EC30"/>
<dbReference type="RefSeq" id="WP_132639421.1">
    <property type="nucleotide sequence ID" value="NZ_SMLD01000184.1"/>
</dbReference>
<reference evidence="2 3" key="1">
    <citation type="submission" date="2019-03" db="EMBL/GenBank/DDBJ databases">
        <title>Draft genome sequences of novel Actinobacteria.</title>
        <authorList>
            <person name="Sahin N."/>
            <person name="Ay H."/>
            <person name="Saygin H."/>
        </authorList>
    </citation>
    <scope>NUCLEOTIDE SEQUENCE [LARGE SCALE GENOMIC DNA]</scope>
    <source>
        <strain evidence="2 3">6K102</strain>
    </source>
</reference>
<comment type="caution">
    <text evidence="2">The sequence shown here is derived from an EMBL/GenBank/DDBJ whole genome shotgun (WGS) entry which is preliminary data.</text>
</comment>
<proteinExistence type="predicted"/>
<name>A0A4R5EC30_9ACTN</name>
<sequence>MSTIRDFRRDTPPMTAQAESAARARLLAAAREPEPRREQHPEPLREPRTIRQAAIRQATTAGDARLVTRPALPNAT</sequence>
<feature type="region of interest" description="Disordered" evidence="1">
    <location>
        <begin position="1"/>
        <end position="47"/>
    </location>
</feature>
<keyword evidence="3" id="KW-1185">Reference proteome</keyword>
<evidence type="ECO:0000256" key="1">
    <source>
        <dbReference type="SAM" id="MobiDB-lite"/>
    </source>
</evidence>
<protein>
    <submittedName>
        <fullName evidence="2">Uncharacterized protein</fullName>
    </submittedName>
</protein>
<feature type="compositionally biased region" description="Low complexity" evidence="1">
    <location>
        <begin position="16"/>
        <end position="30"/>
    </location>
</feature>
<accession>A0A4R5EC30</accession>
<organism evidence="2 3">
    <name type="scientific">Nonomuraea mesophila</name>
    <dbReference type="NCBI Taxonomy" id="2530382"/>
    <lineage>
        <taxon>Bacteria</taxon>
        <taxon>Bacillati</taxon>
        <taxon>Actinomycetota</taxon>
        <taxon>Actinomycetes</taxon>
        <taxon>Streptosporangiales</taxon>
        <taxon>Streptosporangiaceae</taxon>
        <taxon>Nonomuraea</taxon>
    </lineage>
</organism>
<dbReference type="EMBL" id="SMLD01000184">
    <property type="protein sequence ID" value="TDE30906.1"/>
    <property type="molecule type" value="Genomic_DNA"/>
</dbReference>
<evidence type="ECO:0000313" key="2">
    <source>
        <dbReference type="EMBL" id="TDE30906.1"/>
    </source>
</evidence>
<feature type="compositionally biased region" description="Basic and acidic residues" evidence="1">
    <location>
        <begin position="31"/>
        <end position="47"/>
    </location>
</feature>
<dbReference type="Proteomes" id="UP000295136">
    <property type="component" value="Unassembled WGS sequence"/>
</dbReference>
<feature type="compositionally biased region" description="Basic and acidic residues" evidence="1">
    <location>
        <begin position="1"/>
        <end position="11"/>
    </location>
</feature>
<evidence type="ECO:0000313" key="3">
    <source>
        <dbReference type="Proteomes" id="UP000295136"/>
    </source>
</evidence>
<gene>
    <name evidence="2" type="ORF">E1295_40645</name>
</gene>